<name>A0A9W6FJX0_XANFL</name>
<protein>
    <recommendedName>
        <fullName evidence="1">J domain-containing protein</fullName>
    </recommendedName>
</protein>
<organism evidence="2 3">
    <name type="scientific">Xanthobacter flavus</name>
    <dbReference type="NCBI Taxonomy" id="281"/>
    <lineage>
        <taxon>Bacteria</taxon>
        <taxon>Pseudomonadati</taxon>
        <taxon>Pseudomonadota</taxon>
        <taxon>Alphaproteobacteria</taxon>
        <taxon>Hyphomicrobiales</taxon>
        <taxon>Xanthobacteraceae</taxon>
        <taxon>Xanthobacter</taxon>
    </lineage>
</organism>
<dbReference type="InterPro" id="IPR036869">
    <property type="entry name" value="J_dom_sf"/>
</dbReference>
<dbReference type="SUPFAM" id="SSF46565">
    <property type="entry name" value="Chaperone J-domain"/>
    <property type="match status" value="1"/>
</dbReference>
<evidence type="ECO:0000313" key="2">
    <source>
        <dbReference type="EMBL" id="GLI20687.1"/>
    </source>
</evidence>
<dbReference type="SMART" id="SM00271">
    <property type="entry name" value="DnaJ"/>
    <property type="match status" value="1"/>
</dbReference>
<dbReference type="InterPro" id="IPR001623">
    <property type="entry name" value="DnaJ_domain"/>
</dbReference>
<dbReference type="EMBL" id="BSDO01000001">
    <property type="protein sequence ID" value="GLI20687.1"/>
    <property type="molecule type" value="Genomic_DNA"/>
</dbReference>
<accession>A0A9W6FJX0</accession>
<feature type="domain" description="J" evidence="1">
    <location>
        <begin position="219"/>
        <end position="276"/>
    </location>
</feature>
<evidence type="ECO:0000313" key="3">
    <source>
        <dbReference type="Proteomes" id="UP001144397"/>
    </source>
</evidence>
<reference evidence="2" key="1">
    <citation type="submission" date="2022-12" db="EMBL/GenBank/DDBJ databases">
        <title>Reference genome sequencing for broad-spectrum identification of bacterial and archaeal isolates by mass spectrometry.</title>
        <authorList>
            <person name="Sekiguchi Y."/>
            <person name="Tourlousse D.M."/>
        </authorList>
    </citation>
    <scope>NUCLEOTIDE SEQUENCE</scope>
    <source>
        <strain evidence="2">301</strain>
    </source>
</reference>
<proteinExistence type="predicted"/>
<dbReference type="AlphaFoldDB" id="A0A9W6FJX0"/>
<evidence type="ECO:0000259" key="1">
    <source>
        <dbReference type="PROSITE" id="PS50076"/>
    </source>
</evidence>
<dbReference type="Pfam" id="PF00226">
    <property type="entry name" value="DnaJ"/>
    <property type="match status" value="1"/>
</dbReference>
<dbReference type="Gene3D" id="1.10.287.110">
    <property type="entry name" value="DnaJ domain"/>
    <property type="match status" value="1"/>
</dbReference>
<comment type="caution">
    <text evidence="2">The sequence shown here is derived from an EMBL/GenBank/DDBJ whole genome shotgun (WGS) entry which is preliminary data.</text>
</comment>
<dbReference type="PRINTS" id="PR00625">
    <property type="entry name" value="JDOMAIN"/>
</dbReference>
<gene>
    <name evidence="2" type="ORF">XFLAVUS301_03610</name>
</gene>
<sequence>MEGTKGSGRLWRSRVGGIIWGLSRPATLGHDEAGSAGSDPDVTSPRYPCGPALSLRAAPQFLAAPRNGGHNRSAMKLDSPLFDRIRVKPADDRPRSRMSLTGCQWPGCTAEGTHKAPKGRHKEGQYWSYCLDHVRAYNQSYNYFSGMTDDAVYAYQKDALTGHRPTWKMGMKGAGGRRAGADATDGMRDPFGFTAEMGATFQADRPEPNGKIVRTAERRALEVMGLEMSASPVEIKARYKELVKLHHPDANGGDRSSEDRLRSVIQAYNSLKQAGFC</sequence>
<dbReference type="CDD" id="cd06257">
    <property type="entry name" value="DnaJ"/>
    <property type="match status" value="1"/>
</dbReference>
<dbReference type="Proteomes" id="UP001144397">
    <property type="component" value="Unassembled WGS sequence"/>
</dbReference>
<dbReference type="PROSITE" id="PS50076">
    <property type="entry name" value="DNAJ_2"/>
    <property type="match status" value="1"/>
</dbReference>